<keyword evidence="1" id="KW-0472">Membrane</keyword>
<dbReference type="EMBL" id="BK059153">
    <property type="protein sequence ID" value="DAE92663.1"/>
    <property type="molecule type" value="Genomic_DNA"/>
</dbReference>
<keyword evidence="1" id="KW-1133">Transmembrane helix</keyword>
<evidence type="ECO:0000313" key="2">
    <source>
        <dbReference type="EMBL" id="DAE92663.1"/>
    </source>
</evidence>
<feature type="transmembrane region" description="Helical" evidence="1">
    <location>
        <begin position="386"/>
        <end position="404"/>
    </location>
</feature>
<keyword evidence="1" id="KW-0812">Transmembrane</keyword>
<sequence length="408" mass="47369">MFLESRNESVFIDHISEEDHLTRSSRSSDHFIQEELKSAVNLLSAWARLNSIYIIKDQEIRSEFSITCRVVLPSRRSSERHRPDIALVFRDEFVCPLDFLLTFSASAFWVVKVSEIIHEPLPSLSISDQGVRNIGQVFFCTIYRLTVSHNVPTPLVCDAVVDIHLSNRCLGWSSESLDEDILALLKCSIDLLECWRSRKAEVFPEVVVAILIESRLKERSPEDFVLHSLQKQFSINQLLHPHHQLKVKKQAKLDQLQKEATPHFRSCSWSEWYCKAQAVQPWPFSAIPWEQSHFILRFWSSSSLLWLLASFPRSAPFSFRSIYFLELQEPWFSLFQTSQELFSHALQCGGLSSLSINKCWGWLCRFHLRISAWFALQALVCRSRGIPFWVLFGCIFALPFYSFGQCKE</sequence>
<reference evidence="2" key="1">
    <citation type="journal article" date="2021" name="Proc. Natl. Acad. Sci. U.S.A.">
        <title>A Catalog of Tens of Thousands of Viruses from Human Metagenomes Reveals Hidden Associations with Chronic Diseases.</title>
        <authorList>
            <person name="Tisza M.J."/>
            <person name="Buck C.B."/>
        </authorList>
    </citation>
    <scope>NUCLEOTIDE SEQUENCE</scope>
    <source>
        <strain evidence="2">CtKN96</strain>
    </source>
</reference>
<accession>A0A8S5RT64</accession>
<proteinExistence type="predicted"/>
<name>A0A8S5RT64_9CAUD</name>
<evidence type="ECO:0000256" key="1">
    <source>
        <dbReference type="SAM" id="Phobius"/>
    </source>
</evidence>
<protein>
    <submittedName>
        <fullName evidence="2">Uncharacterized protein</fullName>
    </submittedName>
</protein>
<organism evidence="2">
    <name type="scientific">Caudovirales sp. gcode 4</name>
    <dbReference type="NCBI Taxonomy" id="2838363"/>
    <lineage>
        <taxon>Viruses</taxon>
        <taxon>Duplodnaviria</taxon>
        <taxon>Heunggongvirae</taxon>
        <taxon>Uroviricota</taxon>
        <taxon>Caudoviricetes</taxon>
    </lineage>
</organism>